<organism evidence="2 3">
    <name type="scientific">Brevibacterium linens</name>
    <dbReference type="NCBI Taxonomy" id="1703"/>
    <lineage>
        <taxon>Bacteria</taxon>
        <taxon>Bacillati</taxon>
        <taxon>Actinomycetota</taxon>
        <taxon>Actinomycetes</taxon>
        <taxon>Micrococcales</taxon>
        <taxon>Brevibacteriaceae</taxon>
        <taxon>Brevibacterium</taxon>
    </lineage>
</organism>
<dbReference type="OrthoDB" id="9794717at2"/>
<evidence type="ECO:0000313" key="3">
    <source>
        <dbReference type="Proteomes" id="UP000234498"/>
    </source>
</evidence>
<gene>
    <name evidence="2" type="ORF">BLIN101_02154</name>
</gene>
<name>A0A2H1JC03_BRELN</name>
<feature type="region of interest" description="Disordered" evidence="1">
    <location>
        <begin position="1"/>
        <end position="27"/>
    </location>
</feature>
<dbReference type="RefSeq" id="WP_101595452.1">
    <property type="nucleotide sequence ID" value="NZ_FXZA01000012.1"/>
</dbReference>
<dbReference type="SUPFAM" id="SSF56235">
    <property type="entry name" value="N-terminal nucleophile aminohydrolases (Ntn hydrolases)"/>
    <property type="match status" value="1"/>
</dbReference>
<accession>A0A2H1JC03</accession>
<dbReference type="Gene3D" id="3.60.60.10">
    <property type="entry name" value="Penicillin V Acylase, Chain A"/>
    <property type="match status" value="1"/>
</dbReference>
<dbReference type="AlphaFoldDB" id="A0A2H1JC03"/>
<dbReference type="InterPro" id="IPR029055">
    <property type="entry name" value="Ntn_hydrolases_N"/>
</dbReference>
<dbReference type="Proteomes" id="UP000234498">
    <property type="component" value="Unassembled WGS sequence"/>
</dbReference>
<sequence length="180" mass="19370">MTDSTGTSEIEPDSPESASHSPESTIGAHRWLGGLGTRRMVLDHAERLEDALDLFDDHNIDFTGGPGLHDLIADGTGAKAVVECDAGTMQVIRPPQGQTWMCLENVHMSTTSEDQRSGQSRYSICADTLSAAAGEVSVNEAVGLLDDVRQAHTQWQCVYDLGEGTLRVIAEKSHDFTLSS</sequence>
<protein>
    <submittedName>
        <fullName evidence="2">Uncharacterized protein</fullName>
    </submittedName>
</protein>
<reference evidence="2 3" key="1">
    <citation type="submission" date="2017-03" db="EMBL/GenBank/DDBJ databases">
        <authorList>
            <person name="Afonso C.L."/>
            <person name="Miller P.J."/>
            <person name="Scott M.A."/>
            <person name="Spackman E."/>
            <person name="Goraichik I."/>
            <person name="Dimitrov K.M."/>
            <person name="Suarez D.L."/>
            <person name="Swayne D.E."/>
        </authorList>
    </citation>
    <scope>NUCLEOTIDE SEQUENCE [LARGE SCALE GENOMIC DNA]</scope>
    <source>
        <strain evidence="2 3">Mu101</strain>
    </source>
</reference>
<evidence type="ECO:0000256" key="1">
    <source>
        <dbReference type="SAM" id="MobiDB-lite"/>
    </source>
</evidence>
<evidence type="ECO:0000313" key="2">
    <source>
        <dbReference type="EMBL" id="SMX85026.1"/>
    </source>
</evidence>
<proteinExistence type="predicted"/>
<dbReference type="EMBL" id="FXZA01000012">
    <property type="protein sequence ID" value="SMX85026.1"/>
    <property type="molecule type" value="Genomic_DNA"/>
</dbReference>